<dbReference type="UniPathway" id="UPA00334">
    <property type="reaction ID" value="UER00455"/>
</dbReference>
<dbReference type="InterPro" id="IPR010111">
    <property type="entry name" value="Kynureninase"/>
</dbReference>
<feature type="binding site" evidence="4">
    <location>
        <position position="302"/>
    </location>
    <ligand>
        <name>pyridoxal 5'-phosphate</name>
        <dbReference type="ChEBI" id="CHEBI:597326"/>
    </ligand>
</feature>
<dbReference type="InterPro" id="IPR015421">
    <property type="entry name" value="PyrdxlP-dep_Trfase_major"/>
</dbReference>
<dbReference type="PATRIC" id="fig|1300348.6.peg.410"/>
<dbReference type="Gene3D" id="3.90.1150.10">
    <property type="entry name" value="Aspartate Aminotransferase, domain 1"/>
    <property type="match status" value="1"/>
</dbReference>
<sequence>MQYKNTLEFAKKLDSEDQLASYRYQFHIPQDKQGNDWLYFTGNSLGLQPKKAKEYINVELQDWAEKGVEGHFDGENPWVTYPESLSKMMAKVVGAKPLEVIIMDTLTANLHFLMVSFYRPTKKRYKILIESDAFPSDRYAVQSQLKFHGFSEEDLIYWSPPKGKDLLEINDLENILEEQGHEIALVLIGGVNYYTGQRFDFKKIAELGHAKGCVVGIDLAHGAGNIQPDLHESGVDFAAWCTYKYLNSGPGSLSGIFVHEKHAHNTELPRFAGWWNHNKETRFNMRLPFDVMAGAEGWQLSNPPILAMAPIKASLEMFEEVGMDALREKSIKLTGFMEFLFQELGSDAVSIITPINPTERGCQLSIQVKNADKSLHQKLMDKHIITDWREPNVIRCAPAPMYNSFEDVYKMVSILKEILKDY</sequence>
<dbReference type="NCBIfam" id="TIGR01814">
    <property type="entry name" value="kynureninase"/>
    <property type="match status" value="1"/>
</dbReference>
<evidence type="ECO:0000256" key="5">
    <source>
        <dbReference type="NCBIfam" id="TIGR01814"/>
    </source>
</evidence>
<protein>
    <recommendedName>
        <fullName evidence="4 5">Kynureninase</fullName>
        <ecNumber evidence="4 5">3.7.1.3</ecNumber>
    </recommendedName>
    <alternativeName>
        <fullName evidence="4">L-kynurenine hydrolase</fullName>
    </alternativeName>
</protein>
<dbReference type="PIRSF" id="PIRSF038800">
    <property type="entry name" value="KYNU"/>
    <property type="match status" value="1"/>
</dbReference>
<comment type="pathway">
    <text evidence="4 6">Cofactor biosynthesis; NAD(+) biosynthesis; quinolinate from L-kynurenine: step 2/3.</text>
</comment>
<comment type="caution">
    <text evidence="4">Lacks conserved residue(s) required for the propagation of feature annotation.</text>
</comment>
<proteinExistence type="inferred from homology"/>
<keyword evidence="1 4" id="KW-0662">Pyridine nucleotide biosynthesis</keyword>
<dbReference type="RefSeq" id="WP_053973110.1">
    <property type="nucleotide sequence ID" value="NZ_FNUE01000001.1"/>
</dbReference>
<evidence type="ECO:0000313" key="9">
    <source>
        <dbReference type="Proteomes" id="UP000037716"/>
    </source>
</evidence>
<comment type="caution">
    <text evidence="7">The sequence shown here is derived from an EMBL/GenBank/DDBJ whole genome shotgun (WGS) entry which is preliminary data.</text>
</comment>
<evidence type="ECO:0000256" key="1">
    <source>
        <dbReference type="ARBA" id="ARBA00022642"/>
    </source>
</evidence>
<dbReference type="FunFam" id="3.40.640.10:FF:000031">
    <property type="entry name" value="Kynureninase"/>
    <property type="match status" value="1"/>
</dbReference>
<comment type="catalytic activity">
    <reaction evidence="6">
        <text>3-hydroxy-L-kynurenine + H2O = 3-hydroxyanthranilate + L-alanine + H(+)</text>
        <dbReference type="Rhea" id="RHEA:25143"/>
        <dbReference type="ChEBI" id="CHEBI:15377"/>
        <dbReference type="ChEBI" id="CHEBI:15378"/>
        <dbReference type="ChEBI" id="CHEBI:36559"/>
        <dbReference type="ChEBI" id="CHEBI:57972"/>
        <dbReference type="ChEBI" id="CHEBI:58125"/>
        <dbReference type="EC" id="3.7.1.3"/>
    </reaction>
</comment>
<evidence type="ECO:0000313" key="10">
    <source>
        <dbReference type="Proteomes" id="UP000183071"/>
    </source>
</evidence>
<comment type="subunit">
    <text evidence="4 6">Homodimer.</text>
</comment>
<name>A0A0M9CE82_9FLAO</name>
<dbReference type="GO" id="GO:0030170">
    <property type="term" value="F:pyridoxal phosphate binding"/>
    <property type="evidence" value="ECO:0007669"/>
    <property type="project" value="UniProtKB-UniRule"/>
</dbReference>
<comment type="pathway">
    <text evidence="4 6">Amino-acid degradation; L-kynurenine degradation; L-alanine and anthranilate from L-kynurenine: step 1/1.</text>
</comment>
<feature type="binding site" evidence="4">
    <location>
        <position position="218"/>
    </location>
    <ligand>
        <name>pyridoxal 5'-phosphate</name>
        <dbReference type="ChEBI" id="CHEBI:597326"/>
    </ligand>
</feature>
<dbReference type="SUPFAM" id="SSF53383">
    <property type="entry name" value="PLP-dependent transferases"/>
    <property type="match status" value="1"/>
</dbReference>
<dbReference type="UniPathway" id="UPA00253">
    <property type="reaction ID" value="UER00329"/>
</dbReference>
<feature type="binding site" evidence="4">
    <location>
        <position position="221"/>
    </location>
    <ligand>
        <name>pyridoxal 5'-phosphate</name>
        <dbReference type="ChEBI" id="CHEBI:597326"/>
    </ligand>
</feature>
<dbReference type="EMBL" id="LGBR01000001">
    <property type="protein sequence ID" value="KOY50851.1"/>
    <property type="molecule type" value="Genomic_DNA"/>
</dbReference>
<comment type="function">
    <text evidence="4 6">Catalyzes the cleavage of L-kynurenine (L-Kyn) and L-3-hydroxykynurenine (L-3OHKyn) into anthranilic acid (AA) and 3-hydroxyanthranilic acid (3-OHAA), respectively.</text>
</comment>
<reference evidence="7 9" key="1">
    <citation type="submission" date="2015-07" db="EMBL/GenBank/DDBJ databases">
        <title>Genome of Polaribacter dokdonenesis DSW-5, isolated from seawater off Dokdo in Korea.</title>
        <authorList>
            <person name="Yoon K."/>
            <person name="Song J.Y."/>
            <person name="Kim J.F."/>
        </authorList>
    </citation>
    <scope>NUCLEOTIDE SEQUENCE [LARGE SCALE GENOMIC DNA]</scope>
    <source>
        <strain evidence="7 9">DSW-5</strain>
    </source>
</reference>
<feature type="binding site" evidence="4">
    <location>
        <position position="106"/>
    </location>
    <ligand>
        <name>pyridoxal 5'-phosphate</name>
        <dbReference type="ChEBI" id="CHEBI:597326"/>
    </ligand>
</feature>
<dbReference type="PANTHER" id="PTHR14084">
    <property type="entry name" value="KYNURENINASE"/>
    <property type="match status" value="1"/>
</dbReference>
<dbReference type="AlphaFoldDB" id="A0A0M9CE82"/>
<dbReference type="GO" id="GO:0009435">
    <property type="term" value="P:NAD+ biosynthetic process"/>
    <property type="evidence" value="ECO:0007669"/>
    <property type="project" value="UniProtKB-UniRule"/>
</dbReference>
<dbReference type="EMBL" id="FNUE01000001">
    <property type="protein sequence ID" value="SEE24480.1"/>
    <property type="molecule type" value="Genomic_DNA"/>
</dbReference>
<comment type="similarity">
    <text evidence="4 6">Belongs to the kynureninase family.</text>
</comment>
<dbReference type="Gene3D" id="3.40.640.10">
    <property type="entry name" value="Type I PLP-dependent aspartate aminotransferase-like (Major domain)"/>
    <property type="match status" value="1"/>
</dbReference>
<keyword evidence="3 4" id="KW-0663">Pyridoxal phosphate</keyword>
<evidence type="ECO:0000256" key="4">
    <source>
        <dbReference type="HAMAP-Rule" id="MF_01970"/>
    </source>
</evidence>
<comment type="catalytic activity">
    <reaction evidence="4 6">
        <text>L-kynurenine + H2O = anthranilate + L-alanine + H(+)</text>
        <dbReference type="Rhea" id="RHEA:16813"/>
        <dbReference type="ChEBI" id="CHEBI:15377"/>
        <dbReference type="ChEBI" id="CHEBI:15378"/>
        <dbReference type="ChEBI" id="CHEBI:16567"/>
        <dbReference type="ChEBI" id="CHEBI:57959"/>
        <dbReference type="ChEBI" id="CHEBI:57972"/>
        <dbReference type="EC" id="3.7.1.3"/>
    </reaction>
</comment>
<feature type="binding site" evidence="4">
    <location>
        <position position="243"/>
    </location>
    <ligand>
        <name>pyridoxal 5'-phosphate</name>
        <dbReference type="ChEBI" id="CHEBI:597326"/>
    </ligand>
</feature>
<feature type="binding site" evidence="4">
    <location>
        <position position="274"/>
    </location>
    <ligand>
        <name>pyridoxal 5'-phosphate</name>
        <dbReference type="ChEBI" id="CHEBI:597326"/>
    </ligand>
</feature>
<dbReference type="GO" id="GO:0005737">
    <property type="term" value="C:cytoplasm"/>
    <property type="evidence" value="ECO:0007669"/>
    <property type="project" value="UniProtKB-UniRule"/>
</dbReference>
<keyword evidence="2 4" id="KW-0378">Hydrolase</keyword>
<feature type="binding site" evidence="4">
    <location>
        <begin position="134"/>
        <end position="137"/>
    </location>
    <ligand>
        <name>pyridoxal 5'-phosphate</name>
        <dbReference type="ChEBI" id="CHEBI:597326"/>
    </ligand>
</feature>
<dbReference type="GO" id="GO:0097053">
    <property type="term" value="P:L-kynurenine catabolic process"/>
    <property type="evidence" value="ECO:0007669"/>
    <property type="project" value="UniProtKB-UniRule"/>
</dbReference>
<feature type="modified residue" description="N6-(pyridoxal phosphate)lysine" evidence="4">
    <location>
        <position position="244"/>
    </location>
</feature>
<keyword evidence="10" id="KW-1185">Reference proteome</keyword>
<evidence type="ECO:0000313" key="7">
    <source>
        <dbReference type="EMBL" id="KOY50851.1"/>
    </source>
</evidence>
<gene>
    <name evidence="4" type="primary">kynU</name>
    <name evidence="7" type="ORF">I602_411</name>
    <name evidence="8" type="ORF">SAMN05444353_1374</name>
</gene>
<dbReference type="Proteomes" id="UP000183071">
    <property type="component" value="Unassembled WGS sequence"/>
</dbReference>
<reference evidence="8 10" key="2">
    <citation type="submission" date="2016-10" db="EMBL/GenBank/DDBJ databases">
        <authorList>
            <person name="Varghese N."/>
            <person name="Submissions S."/>
        </authorList>
    </citation>
    <scope>NUCLEOTIDE SEQUENCE [LARGE SCALE GENOMIC DNA]</scope>
    <source>
        <strain evidence="8 10">DSW-5</strain>
    </source>
</reference>
<dbReference type="Pfam" id="PF22580">
    <property type="entry name" value="KYNU_C"/>
    <property type="match status" value="1"/>
</dbReference>
<accession>A0A0M9CE82</accession>
<comment type="cofactor">
    <cofactor evidence="4 6">
        <name>pyridoxal 5'-phosphate</name>
        <dbReference type="ChEBI" id="CHEBI:597326"/>
    </cofactor>
</comment>
<feature type="binding site" evidence="4">
    <location>
        <position position="107"/>
    </location>
    <ligand>
        <name>pyridoxal 5'-phosphate</name>
        <dbReference type="ChEBI" id="CHEBI:597326"/>
    </ligand>
</feature>
<dbReference type="OrthoDB" id="9812626at2"/>
<evidence type="ECO:0000256" key="2">
    <source>
        <dbReference type="ARBA" id="ARBA00022801"/>
    </source>
</evidence>
<dbReference type="PANTHER" id="PTHR14084:SF0">
    <property type="entry name" value="KYNURENINASE"/>
    <property type="match status" value="1"/>
</dbReference>
<dbReference type="GO" id="GO:0019805">
    <property type="term" value="P:quinolinate biosynthetic process"/>
    <property type="evidence" value="ECO:0007669"/>
    <property type="project" value="UniProtKB-UniRule"/>
</dbReference>
<organism evidence="7 9">
    <name type="scientific">Polaribacter dokdonensis DSW-5</name>
    <dbReference type="NCBI Taxonomy" id="1300348"/>
    <lineage>
        <taxon>Bacteria</taxon>
        <taxon>Pseudomonadati</taxon>
        <taxon>Bacteroidota</taxon>
        <taxon>Flavobacteriia</taxon>
        <taxon>Flavobacteriales</taxon>
        <taxon>Flavobacteriaceae</taxon>
    </lineage>
</organism>
<dbReference type="GO" id="GO:0043420">
    <property type="term" value="P:anthranilate metabolic process"/>
    <property type="evidence" value="ECO:0007669"/>
    <property type="project" value="TreeGrafter"/>
</dbReference>
<dbReference type="InterPro" id="IPR015424">
    <property type="entry name" value="PyrdxlP-dep_Trfase"/>
</dbReference>
<dbReference type="GO" id="GO:0030429">
    <property type="term" value="F:kynureninase activity"/>
    <property type="evidence" value="ECO:0007669"/>
    <property type="project" value="UniProtKB-UniRule"/>
</dbReference>
<dbReference type="InterPro" id="IPR015422">
    <property type="entry name" value="PyrdxlP-dep_Trfase_small"/>
</dbReference>
<dbReference type="GO" id="GO:0019441">
    <property type="term" value="P:L-tryptophan catabolic process to kynurenine"/>
    <property type="evidence" value="ECO:0007669"/>
    <property type="project" value="TreeGrafter"/>
</dbReference>
<evidence type="ECO:0000256" key="3">
    <source>
        <dbReference type="ARBA" id="ARBA00022898"/>
    </source>
</evidence>
<dbReference type="EC" id="3.7.1.3" evidence="4 5"/>
<dbReference type="HAMAP" id="MF_01970">
    <property type="entry name" value="Kynureninase"/>
    <property type="match status" value="1"/>
</dbReference>
<evidence type="ECO:0000313" key="8">
    <source>
        <dbReference type="EMBL" id="SEE24480.1"/>
    </source>
</evidence>
<dbReference type="STRING" id="1300348.I602_411"/>
<evidence type="ECO:0000256" key="6">
    <source>
        <dbReference type="PIRNR" id="PIRNR038800"/>
    </source>
</evidence>
<dbReference type="Proteomes" id="UP000037716">
    <property type="component" value="Unassembled WGS sequence"/>
</dbReference>